<feature type="region of interest" description="Disordered" evidence="1">
    <location>
        <begin position="695"/>
        <end position="731"/>
    </location>
</feature>
<evidence type="ECO:0000313" key="2">
    <source>
        <dbReference type="Proteomes" id="UP000887565"/>
    </source>
</evidence>
<dbReference type="Proteomes" id="UP000887565">
    <property type="component" value="Unplaced"/>
</dbReference>
<feature type="region of interest" description="Disordered" evidence="1">
    <location>
        <begin position="938"/>
        <end position="968"/>
    </location>
</feature>
<name>A0A915KG13_ROMCU</name>
<dbReference type="AlphaFoldDB" id="A0A915KG13"/>
<evidence type="ECO:0000256" key="1">
    <source>
        <dbReference type="SAM" id="MobiDB-lite"/>
    </source>
</evidence>
<sequence>MEGIFNQDSQICYQSLARVLTPKSFRQHSSGFISTVLRNPDCRTHTSSITTASLFGSLCSVWLLQQDLNVSTWAKFTSKILQTQKGNEQLERTFLILCFMIQRMVVGGKSSIIESLIGELNLFLGKSRIVTDKWNFISGEMSRSAYTLTETSRPCFSSSSSSIKPKDKAEKSIKSLRLPQSLCLDVAPKISVLMLSQSVDNATTSENVAMLAKLLSSIIRCCRPSLQISEIFPPKNSRDGLSALDALVKNAAFHPDLAVRSSFTCILQDFLHIESSRRKKVLSQESISKNFDESTKYVSAFSPTKGHKTNTKNVKIRYQKSSLNSKVASTPEKSGEYSKKHLKIVDSPDSPENAKIKLEHMIEKVEPEVIASNLAKIDVVKRRNVLRMVVREVLYNKLAEGLPFSTLESTIKAVTSNEKNYASVCKKEEHYEKFASMSLLAQFIPEHAPFFTASYKPGGSLTLLESGPMFPSTSSSTTTNAQNFGFASMDESLDSNYVFEEYDEYDEDYENFSFGVAGNHHYGNTENATAADEADEEETSDASCKNAADSKIDFSIKIEKPDIVIEERESIDFAKEAVPSEESSPEFMDVMDTVNDKIAVKSPCITKGVNLAKTKPFCTAFDVKSKMKTSFNVEKDLRDRSSAIENFVHPYNHNWESTANFSNELEVDRMLSSDSNLTNLILKYANHLPKIHQTVAVSSDEESREQKSKASEIQSEEAVTPEGLSFSSESNKKSRLESVVDGLEECLNRQLVEILRKEKYSAQLQKSNVEEFFRDDVKNAIRELGETEGNTNLSGNAIAQLKLGVEEILKLKFGERRAAQGGSVVADALYVLINNMTMHLIIVDDCERGSFCLQTILIDCLTEILKINQWTVSAAFPLESVFKIVDYLAAVDWKGVKFSSFKSLFSAYVGALANHFEATPFSRRPFLADGSSNPRYCRRLSQSPTPPNKSQPAEPQSSSSHSGTLVNSHSKWMHPKFGHDDQQSKILCVDRRDALLIAVAKLLHNFLNSSILNNMESANEWTNDFLRLSPESNFCVEEIYDEGEQKMKRQKNLADLLLDGGGIEKRKSCEIIDVLFEICNSCVCDEKRDDEKIDVDDNSLKNDRKNIKLVKGTHPQNVSTLADAILMLLVDFFERSHDEPIIVNSITKFVVCGLNREINRSDIRPAAILPLSKPLMSYLSYLFNHSELTRRQLIESGCIEGLARRFNSCTVFDTCCPPTDQTTSNLNLSSSGYFFIAFDNDNLKSVLSSICCAVKVFHYPLQLRLIQVSIPKE</sequence>
<accession>A0A915KG13</accession>
<reference evidence="3" key="1">
    <citation type="submission" date="2022-11" db="UniProtKB">
        <authorList>
            <consortium name="WormBaseParasite"/>
        </authorList>
    </citation>
    <scope>IDENTIFICATION</scope>
</reference>
<protein>
    <submittedName>
        <fullName evidence="3">Uncharacterized protein</fullName>
    </submittedName>
</protein>
<proteinExistence type="predicted"/>
<evidence type="ECO:0000313" key="3">
    <source>
        <dbReference type="WBParaSite" id="nRc.2.0.1.t36909-RA"/>
    </source>
</evidence>
<dbReference type="WBParaSite" id="nRc.2.0.1.t36909-RA">
    <property type="protein sequence ID" value="nRc.2.0.1.t36909-RA"/>
    <property type="gene ID" value="nRc.2.0.1.g36909"/>
</dbReference>
<organism evidence="2 3">
    <name type="scientific">Romanomermis culicivorax</name>
    <name type="common">Nematode worm</name>
    <dbReference type="NCBI Taxonomy" id="13658"/>
    <lineage>
        <taxon>Eukaryota</taxon>
        <taxon>Metazoa</taxon>
        <taxon>Ecdysozoa</taxon>
        <taxon>Nematoda</taxon>
        <taxon>Enoplea</taxon>
        <taxon>Dorylaimia</taxon>
        <taxon>Mermithida</taxon>
        <taxon>Mermithoidea</taxon>
        <taxon>Mermithidae</taxon>
        <taxon>Romanomermis</taxon>
    </lineage>
</organism>
<keyword evidence="2" id="KW-1185">Reference proteome</keyword>
<feature type="compositionally biased region" description="Polar residues" evidence="1">
    <location>
        <begin position="950"/>
        <end position="968"/>
    </location>
</feature>